<evidence type="ECO:0000256" key="6">
    <source>
        <dbReference type="RuleBase" id="RU362079"/>
    </source>
</evidence>
<dbReference type="EC" id="4.1.2.25" evidence="6"/>
<dbReference type="InterPro" id="IPR006156">
    <property type="entry name" value="Dihydroneopterin_aldolase"/>
</dbReference>
<organism evidence="8 9">
    <name type="scientific">Alicyclobacillus cellulosilyticus</name>
    <dbReference type="NCBI Taxonomy" id="1003997"/>
    <lineage>
        <taxon>Bacteria</taxon>
        <taxon>Bacillati</taxon>
        <taxon>Bacillota</taxon>
        <taxon>Bacilli</taxon>
        <taxon>Bacillales</taxon>
        <taxon>Alicyclobacillaceae</taxon>
        <taxon>Alicyclobacillus</taxon>
    </lineage>
</organism>
<evidence type="ECO:0000313" key="9">
    <source>
        <dbReference type="Proteomes" id="UP000637695"/>
    </source>
</evidence>
<gene>
    <name evidence="8" type="primary">folB</name>
    <name evidence="8" type="ORF">GCM10010885_22170</name>
</gene>
<dbReference type="GO" id="GO:0046654">
    <property type="term" value="P:tetrahydrofolate biosynthetic process"/>
    <property type="evidence" value="ECO:0007669"/>
    <property type="project" value="UniProtKB-UniRule"/>
</dbReference>
<dbReference type="FunFam" id="3.30.1130.10:FF:000003">
    <property type="entry name" value="7,8-dihydroneopterin aldolase"/>
    <property type="match status" value="1"/>
</dbReference>
<dbReference type="RefSeq" id="WP_188883135.1">
    <property type="nucleotide sequence ID" value="NZ_BMOY01000044.1"/>
</dbReference>
<comment type="caution">
    <text evidence="8">The sequence shown here is derived from an EMBL/GenBank/DDBJ whole genome shotgun (WGS) entry which is preliminary data.</text>
</comment>
<evidence type="ECO:0000256" key="3">
    <source>
        <dbReference type="ARBA" id="ARBA00005708"/>
    </source>
</evidence>
<evidence type="ECO:0000256" key="4">
    <source>
        <dbReference type="ARBA" id="ARBA00022909"/>
    </source>
</evidence>
<evidence type="ECO:0000313" key="8">
    <source>
        <dbReference type="EMBL" id="GGJ12372.1"/>
    </source>
</evidence>
<dbReference type="CDD" id="cd00534">
    <property type="entry name" value="DHNA_DHNTPE"/>
    <property type="match status" value="1"/>
</dbReference>
<dbReference type="GO" id="GO:0046656">
    <property type="term" value="P:folic acid biosynthetic process"/>
    <property type="evidence" value="ECO:0007669"/>
    <property type="project" value="UniProtKB-UniRule"/>
</dbReference>
<dbReference type="SUPFAM" id="SSF55620">
    <property type="entry name" value="Tetrahydrobiopterin biosynthesis enzymes-like"/>
    <property type="match status" value="1"/>
</dbReference>
<comment type="catalytic activity">
    <reaction evidence="1 6">
        <text>7,8-dihydroneopterin = 6-hydroxymethyl-7,8-dihydropterin + glycolaldehyde</text>
        <dbReference type="Rhea" id="RHEA:10540"/>
        <dbReference type="ChEBI" id="CHEBI:17001"/>
        <dbReference type="ChEBI" id="CHEBI:17071"/>
        <dbReference type="ChEBI" id="CHEBI:44841"/>
        <dbReference type="EC" id="4.1.2.25"/>
    </reaction>
</comment>
<dbReference type="Pfam" id="PF02152">
    <property type="entry name" value="FolB"/>
    <property type="match status" value="1"/>
</dbReference>
<proteinExistence type="inferred from homology"/>
<feature type="domain" description="Dihydroneopterin aldolase/epimerase" evidence="7">
    <location>
        <begin position="4"/>
        <end position="117"/>
    </location>
</feature>
<dbReference type="EMBL" id="BMOY01000044">
    <property type="protein sequence ID" value="GGJ12372.1"/>
    <property type="molecule type" value="Genomic_DNA"/>
</dbReference>
<dbReference type="PANTHER" id="PTHR42844">
    <property type="entry name" value="DIHYDRONEOPTERIN ALDOLASE 1-RELATED"/>
    <property type="match status" value="1"/>
</dbReference>
<comment type="pathway">
    <text evidence="2 6">Cofactor biosynthesis; tetrahydrofolate biosynthesis; 2-amino-4-hydroxy-6-hydroxymethyl-7,8-dihydropteridine diphosphate from 7,8-dihydroneopterin triphosphate: step 3/4.</text>
</comment>
<evidence type="ECO:0000259" key="7">
    <source>
        <dbReference type="SMART" id="SM00905"/>
    </source>
</evidence>
<comment type="similarity">
    <text evidence="3 6">Belongs to the DHNA family.</text>
</comment>
<evidence type="ECO:0000256" key="1">
    <source>
        <dbReference type="ARBA" id="ARBA00001353"/>
    </source>
</evidence>
<name>A0A917KG44_9BACL</name>
<sequence length="122" mass="13733">MDEIFIRGLVCYGYHGVFPEERRLGQRFIVHLRLGLNLASAAAADNLEQSVDYGAVCQTVQRVVEGEPQQLIERVAERVCETLFTQFPKLEQIEVEVVKPGAPIPVPFAEVGVRLVRQRTAR</sequence>
<reference evidence="8" key="1">
    <citation type="journal article" date="2014" name="Int. J. Syst. Evol. Microbiol.">
        <title>Complete genome sequence of Corynebacterium casei LMG S-19264T (=DSM 44701T), isolated from a smear-ripened cheese.</title>
        <authorList>
            <consortium name="US DOE Joint Genome Institute (JGI-PGF)"/>
            <person name="Walter F."/>
            <person name="Albersmeier A."/>
            <person name="Kalinowski J."/>
            <person name="Ruckert C."/>
        </authorList>
    </citation>
    <scope>NUCLEOTIDE SEQUENCE</scope>
    <source>
        <strain evidence="8">JCM 18487</strain>
    </source>
</reference>
<dbReference type="SMART" id="SM00905">
    <property type="entry name" value="FolB"/>
    <property type="match status" value="1"/>
</dbReference>
<dbReference type="NCBIfam" id="TIGR00526">
    <property type="entry name" value="folB_dom"/>
    <property type="match status" value="1"/>
</dbReference>
<reference evidence="8" key="2">
    <citation type="submission" date="2020-09" db="EMBL/GenBank/DDBJ databases">
        <authorList>
            <person name="Sun Q."/>
            <person name="Ohkuma M."/>
        </authorList>
    </citation>
    <scope>NUCLEOTIDE SEQUENCE</scope>
    <source>
        <strain evidence="8">JCM 18487</strain>
    </source>
</reference>
<dbReference type="InterPro" id="IPR006157">
    <property type="entry name" value="FolB_dom"/>
</dbReference>
<dbReference type="InterPro" id="IPR043133">
    <property type="entry name" value="GTP-CH-I_C/QueF"/>
</dbReference>
<dbReference type="AlphaFoldDB" id="A0A917KG44"/>
<evidence type="ECO:0000256" key="2">
    <source>
        <dbReference type="ARBA" id="ARBA00005013"/>
    </source>
</evidence>
<dbReference type="GO" id="GO:0005737">
    <property type="term" value="C:cytoplasm"/>
    <property type="evidence" value="ECO:0007669"/>
    <property type="project" value="TreeGrafter"/>
</dbReference>
<keyword evidence="4 6" id="KW-0289">Folate biosynthesis</keyword>
<protein>
    <recommendedName>
        <fullName evidence="6">7,8-dihydroneopterin aldolase</fullName>
        <ecNumber evidence="6">4.1.2.25</ecNumber>
    </recommendedName>
</protein>
<keyword evidence="9" id="KW-1185">Reference proteome</keyword>
<comment type="function">
    <text evidence="6">Catalyzes the conversion of 7,8-dihydroneopterin to 6-hydroxymethyl-7,8-dihydropterin.</text>
</comment>
<evidence type="ECO:0000256" key="5">
    <source>
        <dbReference type="ARBA" id="ARBA00023239"/>
    </source>
</evidence>
<keyword evidence="5 6" id="KW-0456">Lyase</keyword>
<dbReference type="NCBIfam" id="TIGR00525">
    <property type="entry name" value="folB"/>
    <property type="match status" value="1"/>
</dbReference>
<dbReference type="Proteomes" id="UP000637695">
    <property type="component" value="Unassembled WGS sequence"/>
</dbReference>
<dbReference type="GO" id="GO:0004150">
    <property type="term" value="F:dihydroneopterin aldolase activity"/>
    <property type="evidence" value="ECO:0007669"/>
    <property type="project" value="UniProtKB-UniRule"/>
</dbReference>
<accession>A0A917KG44</accession>
<dbReference type="PANTHER" id="PTHR42844:SF1">
    <property type="entry name" value="DIHYDRONEOPTERIN ALDOLASE 1-RELATED"/>
    <property type="match status" value="1"/>
</dbReference>
<dbReference type="Gene3D" id="3.30.1130.10">
    <property type="match status" value="1"/>
</dbReference>